<reference evidence="1 2" key="1">
    <citation type="journal article" date="2013" name="PLoS Genet.">
        <title>The genome and development-dependent transcriptomes of Pyronema confluens: a window into fungal evolution.</title>
        <authorList>
            <person name="Traeger S."/>
            <person name="Altegoer F."/>
            <person name="Freitag M."/>
            <person name="Gabaldon T."/>
            <person name="Kempken F."/>
            <person name="Kumar A."/>
            <person name="Marcet-Houben M."/>
            <person name="Poggeler S."/>
            <person name="Stajich J.E."/>
            <person name="Nowrousian M."/>
        </authorList>
    </citation>
    <scope>NUCLEOTIDE SEQUENCE [LARGE SCALE GENOMIC DNA]</scope>
    <source>
        <strain evidence="2">CBS 100304</strain>
        <tissue evidence="1">Vegetative mycelium</tissue>
    </source>
</reference>
<accession>U4LLB9</accession>
<proteinExistence type="predicted"/>
<dbReference type="Proteomes" id="UP000018144">
    <property type="component" value="Unassembled WGS sequence"/>
</dbReference>
<name>U4LLB9_PYROM</name>
<keyword evidence="2" id="KW-1185">Reference proteome</keyword>
<protein>
    <submittedName>
        <fullName evidence="1">Uncharacterized protein</fullName>
    </submittedName>
</protein>
<evidence type="ECO:0000313" key="1">
    <source>
        <dbReference type="EMBL" id="CCX32909.1"/>
    </source>
</evidence>
<dbReference type="EMBL" id="HF935907">
    <property type="protein sequence ID" value="CCX32909.1"/>
    <property type="molecule type" value="Genomic_DNA"/>
</dbReference>
<dbReference type="AlphaFoldDB" id="U4LLB9"/>
<organism evidence="1 2">
    <name type="scientific">Pyronema omphalodes (strain CBS 100304)</name>
    <name type="common">Pyronema confluens</name>
    <dbReference type="NCBI Taxonomy" id="1076935"/>
    <lineage>
        <taxon>Eukaryota</taxon>
        <taxon>Fungi</taxon>
        <taxon>Dikarya</taxon>
        <taxon>Ascomycota</taxon>
        <taxon>Pezizomycotina</taxon>
        <taxon>Pezizomycetes</taxon>
        <taxon>Pezizales</taxon>
        <taxon>Pyronemataceae</taxon>
        <taxon>Pyronema</taxon>
    </lineage>
</organism>
<sequence length="74" mass="8462">MHLLELTAPHTAARALSRETPFDNSFRRIRYSSRIDNSRNEAGGPEDNCVVYLHTSHGIRSEWSFRMGPAYQAL</sequence>
<gene>
    <name evidence="1" type="ORF">PCON_13760</name>
</gene>
<evidence type="ECO:0000313" key="2">
    <source>
        <dbReference type="Proteomes" id="UP000018144"/>
    </source>
</evidence>